<feature type="compositionally biased region" description="Basic and acidic residues" evidence="6">
    <location>
        <begin position="189"/>
        <end position="214"/>
    </location>
</feature>
<accession>A0A9Q0HCG3</accession>
<feature type="region of interest" description="Disordered" evidence="6">
    <location>
        <begin position="180"/>
        <end position="214"/>
    </location>
</feature>
<comment type="caution">
    <text evidence="8">The sequence shown here is derived from an EMBL/GenBank/DDBJ whole genome shotgun (WGS) entry which is preliminary data.</text>
</comment>
<keyword evidence="2" id="KW-0812">Transmembrane</keyword>
<dbReference type="AlphaFoldDB" id="A0A9Q0HCG3"/>
<evidence type="ECO:0000256" key="1">
    <source>
        <dbReference type="ARBA" id="ARBA00004167"/>
    </source>
</evidence>
<name>A0A9Q0HCG3_9MAGN</name>
<keyword evidence="4" id="KW-1133">Transmembrane helix</keyword>
<keyword evidence="5" id="KW-0472">Membrane</keyword>
<dbReference type="PANTHER" id="PTHR47974:SF6">
    <property type="entry name" value="NON-SPECIFIC SERINE_THREONINE PROTEIN KINASE"/>
    <property type="match status" value="1"/>
</dbReference>
<evidence type="ECO:0000256" key="7">
    <source>
        <dbReference type="SAM" id="SignalP"/>
    </source>
</evidence>
<evidence type="ECO:0000313" key="9">
    <source>
        <dbReference type="Proteomes" id="UP001141806"/>
    </source>
</evidence>
<dbReference type="PANTHER" id="PTHR47974">
    <property type="entry name" value="OS07G0415500 PROTEIN"/>
    <property type="match status" value="1"/>
</dbReference>
<dbReference type="InterPro" id="IPR011009">
    <property type="entry name" value="Kinase-like_dom_sf"/>
</dbReference>
<dbReference type="OrthoDB" id="4062651at2759"/>
<gene>
    <name evidence="8" type="ORF">NE237_023179</name>
</gene>
<sequence length="214" mass="23909">MLMVVLSRVLLFFPKSDANISTASQVMFLHKDTSSLPMTGSTGLIPETERDEVVTFVSPPIHKLFLGTLLKKYTKYTDMAQALGLEFLPIGGPKRFSYAEIKLATNNFSNVIGHGGFDMVYKGELSDNRILAVKKRVIDAMHQFDDADKIDDAKKVRMSKRALEKALNRVEAANKGKLAVEDLSGNGDQSKRAMREEGGERRKRSVRNEEQSLQ</sequence>
<dbReference type="EMBL" id="JAMYWD010000008">
    <property type="protein sequence ID" value="KAJ4963240.1"/>
    <property type="molecule type" value="Genomic_DNA"/>
</dbReference>
<dbReference type="Proteomes" id="UP001141806">
    <property type="component" value="Unassembled WGS sequence"/>
</dbReference>
<organism evidence="8 9">
    <name type="scientific">Protea cynaroides</name>
    <dbReference type="NCBI Taxonomy" id="273540"/>
    <lineage>
        <taxon>Eukaryota</taxon>
        <taxon>Viridiplantae</taxon>
        <taxon>Streptophyta</taxon>
        <taxon>Embryophyta</taxon>
        <taxon>Tracheophyta</taxon>
        <taxon>Spermatophyta</taxon>
        <taxon>Magnoliopsida</taxon>
        <taxon>Proteales</taxon>
        <taxon>Proteaceae</taxon>
        <taxon>Protea</taxon>
    </lineage>
</organism>
<evidence type="ECO:0000256" key="4">
    <source>
        <dbReference type="ARBA" id="ARBA00022989"/>
    </source>
</evidence>
<protein>
    <submittedName>
        <fullName evidence="8">Uncharacterized protein</fullName>
    </submittedName>
</protein>
<dbReference type="Gene3D" id="3.30.200.20">
    <property type="entry name" value="Phosphorylase Kinase, domain 1"/>
    <property type="match status" value="1"/>
</dbReference>
<evidence type="ECO:0000256" key="5">
    <source>
        <dbReference type="ARBA" id="ARBA00023136"/>
    </source>
</evidence>
<evidence type="ECO:0000313" key="8">
    <source>
        <dbReference type="EMBL" id="KAJ4963240.1"/>
    </source>
</evidence>
<dbReference type="SUPFAM" id="SSF56112">
    <property type="entry name" value="Protein kinase-like (PK-like)"/>
    <property type="match status" value="1"/>
</dbReference>
<comment type="subcellular location">
    <subcellularLocation>
        <location evidence="1">Membrane</location>
        <topology evidence="1">Single-pass membrane protein</topology>
    </subcellularLocation>
</comment>
<feature type="chain" id="PRO_5040346480" evidence="7">
    <location>
        <begin position="19"/>
        <end position="214"/>
    </location>
</feature>
<evidence type="ECO:0000256" key="6">
    <source>
        <dbReference type="SAM" id="MobiDB-lite"/>
    </source>
</evidence>
<evidence type="ECO:0000256" key="3">
    <source>
        <dbReference type="ARBA" id="ARBA00022729"/>
    </source>
</evidence>
<keyword evidence="3 7" id="KW-0732">Signal</keyword>
<dbReference type="GO" id="GO:0016020">
    <property type="term" value="C:membrane"/>
    <property type="evidence" value="ECO:0007669"/>
    <property type="project" value="UniProtKB-SubCell"/>
</dbReference>
<feature type="signal peptide" evidence="7">
    <location>
        <begin position="1"/>
        <end position="18"/>
    </location>
</feature>
<proteinExistence type="predicted"/>
<keyword evidence="9" id="KW-1185">Reference proteome</keyword>
<evidence type="ECO:0000256" key="2">
    <source>
        <dbReference type="ARBA" id="ARBA00022692"/>
    </source>
</evidence>
<reference evidence="8" key="1">
    <citation type="journal article" date="2023" name="Plant J.">
        <title>The genome of the king protea, Protea cynaroides.</title>
        <authorList>
            <person name="Chang J."/>
            <person name="Duong T.A."/>
            <person name="Schoeman C."/>
            <person name="Ma X."/>
            <person name="Roodt D."/>
            <person name="Barker N."/>
            <person name="Li Z."/>
            <person name="Van de Peer Y."/>
            <person name="Mizrachi E."/>
        </authorList>
    </citation>
    <scope>NUCLEOTIDE SEQUENCE</scope>
    <source>
        <tissue evidence="8">Young leaves</tissue>
    </source>
</reference>